<dbReference type="GO" id="GO:0016787">
    <property type="term" value="F:hydrolase activity"/>
    <property type="evidence" value="ECO:0007669"/>
    <property type="project" value="UniProtKB-KW"/>
</dbReference>
<dbReference type="GeneTree" id="ENSGT00390000016718"/>
<comment type="catalytic activity">
    <reaction evidence="1">
        <text>GDP-alpha-D-glucose + phosphate = alpha-D-glucose 1-phosphate + GDP + H(+)</text>
        <dbReference type="Rhea" id="RHEA:30387"/>
        <dbReference type="ChEBI" id="CHEBI:15378"/>
        <dbReference type="ChEBI" id="CHEBI:43474"/>
        <dbReference type="ChEBI" id="CHEBI:58189"/>
        <dbReference type="ChEBI" id="CHEBI:58601"/>
        <dbReference type="ChEBI" id="CHEBI:62230"/>
        <dbReference type="EC" id="2.7.7.78"/>
    </reaction>
</comment>
<evidence type="ECO:0000256" key="9">
    <source>
        <dbReference type="ARBA" id="ARBA00022679"/>
    </source>
</evidence>
<feature type="domain" description="GDPGP1-like N-terminal" evidence="14">
    <location>
        <begin position="27"/>
        <end position="184"/>
    </location>
</feature>
<dbReference type="InParanoid" id="H2Z0S6"/>
<evidence type="ECO:0000256" key="6">
    <source>
        <dbReference type="ARBA" id="ARBA00018857"/>
    </source>
</evidence>
<dbReference type="OMA" id="GIQWPRT"/>
<name>H2Z0S6_CIOSA</name>
<keyword evidence="7" id="KW-0963">Cytoplasm</keyword>
<evidence type="ECO:0000256" key="7">
    <source>
        <dbReference type="ARBA" id="ARBA00022490"/>
    </source>
</evidence>
<dbReference type="SUPFAM" id="SSF54197">
    <property type="entry name" value="HIT-like"/>
    <property type="match status" value="1"/>
</dbReference>
<dbReference type="Ensembl" id="ENSCSAVT00000011319.1">
    <property type="protein sequence ID" value="ENSCSAVP00000011188.1"/>
    <property type="gene ID" value="ENSCSAVG00000006543.1"/>
</dbReference>
<reference evidence="15" key="3">
    <citation type="submission" date="2025-09" db="UniProtKB">
        <authorList>
            <consortium name="Ensembl"/>
        </authorList>
    </citation>
    <scope>IDENTIFICATION</scope>
</reference>
<keyword evidence="8" id="KW-0344">Guanine-nucleotide releasing factor</keyword>
<evidence type="ECO:0000256" key="10">
    <source>
        <dbReference type="ARBA" id="ARBA00022695"/>
    </source>
</evidence>
<dbReference type="eggNOG" id="KOG2720">
    <property type="taxonomic scope" value="Eukaryota"/>
</dbReference>
<dbReference type="EC" id="2.7.7.78" evidence="5"/>
<evidence type="ECO:0000256" key="4">
    <source>
        <dbReference type="ARBA" id="ARBA00006451"/>
    </source>
</evidence>
<keyword evidence="12" id="KW-0378">Hydrolase</keyword>
<dbReference type="GO" id="GO:0006006">
    <property type="term" value="P:glucose metabolic process"/>
    <property type="evidence" value="ECO:0007669"/>
    <property type="project" value="TreeGrafter"/>
</dbReference>
<evidence type="ECO:0000256" key="2">
    <source>
        <dbReference type="ARBA" id="ARBA00003049"/>
    </source>
</evidence>
<evidence type="ECO:0000256" key="3">
    <source>
        <dbReference type="ARBA" id="ARBA00004496"/>
    </source>
</evidence>
<protein>
    <recommendedName>
        <fullName evidence="6">GDP-D-glucose phosphorylase 1</fullName>
        <ecNumber evidence="5">2.7.7.78</ecNumber>
    </recommendedName>
</protein>
<dbReference type="HOGENOM" id="CLU_041964_2_1_1"/>
<keyword evidence="9" id="KW-0808">Transferase</keyword>
<accession>H2Z0S6</accession>
<evidence type="ECO:0000256" key="1">
    <source>
        <dbReference type="ARBA" id="ARBA00000063"/>
    </source>
</evidence>
<keyword evidence="10" id="KW-0548">Nucleotidyltransferase</keyword>
<evidence type="ECO:0000256" key="12">
    <source>
        <dbReference type="ARBA" id="ARBA00022801"/>
    </source>
</evidence>
<dbReference type="STRING" id="51511.ENSCSAVP00000011188"/>
<evidence type="ECO:0000256" key="5">
    <source>
        <dbReference type="ARBA" id="ARBA00012507"/>
    </source>
</evidence>
<dbReference type="Proteomes" id="UP000007875">
    <property type="component" value="Unassembled WGS sequence"/>
</dbReference>
<dbReference type="InterPro" id="IPR058865">
    <property type="entry name" value="GDPGP1_C"/>
</dbReference>
<dbReference type="PANTHER" id="PTHR20884">
    <property type="entry name" value="GDP-D-GLUCOSE PHOSPHORYLASE 1"/>
    <property type="match status" value="1"/>
</dbReference>
<dbReference type="InterPro" id="IPR036265">
    <property type="entry name" value="HIT-like_sf"/>
</dbReference>
<organism evidence="15 16">
    <name type="scientific">Ciona savignyi</name>
    <name type="common">Pacific transparent sea squirt</name>
    <dbReference type="NCBI Taxonomy" id="51511"/>
    <lineage>
        <taxon>Eukaryota</taxon>
        <taxon>Metazoa</taxon>
        <taxon>Chordata</taxon>
        <taxon>Tunicata</taxon>
        <taxon>Ascidiacea</taxon>
        <taxon>Phlebobranchia</taxon>
        <taxon>Cionidae</taxon>
        <taxon>Ciona</taxon>
    </lineage>
</organism>
<reference evidence="16" key="1">
    <citation type="submission" date="2003-08" db="EMBL/GenBank/DDBJ databases">
        <authorList>
            <person name="Birren B."/>
            <person name="Nusbaum C."/>
            <person name="Abebe A."/>
            <person name="Abouelleil A."/>
            <person name="Adekoya E."/>
            <person name="Ait-zahra M."/>
            <person name="Allen N."/>
            <person name="Allen T."/>
            <person name="An P."/>
            <person name="Anderson M."/>
            <person name="Anderson S."/>
            <person name="Arachchi H."/>
            <person name="Armbruster J."/>
            <person name="Bachantsang P."/>
            <person name="Baldwin J."/>
            <person name="Barry A."/>
            <person name="Bayul T."/>
            <person name="Blitshsteyn B."/>
            <person name="Bloom T."/>
            <person name="Blye J."/>
            <person name="Boguslavskiy L."/>
            <person name="Borowsky M."/>
            <person name="Boukhgalter B."/>
            <person name="Brunache A."/>
            <person name="Butler J."/>
            <person name="Calixte N."/>
            <person name="Calvo S."/>
            <person name="Camarata J."/>
            <person name="Campo K."/>
            <person name="Chang J."/>
            <person name="Cheshatsang Y."/>
            <person name="Citroen M."/>
            <person name="Collymore A."/>
            <person name="Considine T."/>
            <person name="Cook A."/>
            <person name="Cooke P."/>
            <person name="Corum B."/>
            <person name="Cuomo C."/>
            <person name="David R."/>
            <person name="Dawoe T."/>
            <person name="Degray S."/>
            <person name="Dodge S."/>
            <person name="Dooley K."/>
            <person name="Dorje P."/>
            <person name="Dorjee K."/>
            <person name="Dorris L."/>
            <person name="Duffey N."/>
            <person name="Dupes A."/>
            <person name="Elkins T."/>
            <person name="Engels R."/>
            <person name="Erickson J."/>
            <person name="Farina A."/>
            <person name="Faro S."/>
            <person name="Ferreira P."/>
            <person name="Fischer H."/>
            <person name="Fitzgerald M."/>
            <person name="Foley K."/>
            <person name="Gage D."/>
            <person name="Galagan J."/>
            <person name="Gearin G."/>
            <person name="Gnerre S."/>
            <person name="Gnirke A."/>
            <person name="Goyette A."/>
            <person name="Graham J."/>
            <person name="Grandbois E."/>
            <person name="Gyaltsen K."/>
            <person name="Hafez N."/>
            <person name="Hagopian D."/>
            <person name="Hagos B."/>
            <person name="Hall J."/>
            <person name="Hatcher B."/>
            <person name="Heller A."/>
            <person name="Higgins H."/>
            <person name="Honan T."/>
            <person name="Horn A."/>
            <person name="Houde N."/>
            <person name="Hughes L."/>
            <person name="Hulme W."/>
            <person name="Husby E."/>
            <person name="Iliev I."/>
            <person name="Jaffe D."/>
            <person name="Jones C."/>
            <person name="Kamal M."/>
            <person name="Kamat A."/>
            <person name="Kamvysselis M."/>
            <person name="Karlsson E."/>
            <person name="Kells C."/>
            <person name="Kieu A."/>
            <person name="Kisner P."/>
            <person name="Kodira C."/>
            <person name="Kulbokas E."/>
            <person name="Labutti K."/>
            <person name="Lama D."/>
            <person name="Landers T."/>
            <person name="Leger J."/>
            <person name="Levine S."/>
            <person name="Lewis D."/>
            <person name="Lewis T."/>
            <person name="Lindblad-toh K."/>
            <person name="Liu X."/>
            <person name="Lokyitsang T."/>
            <person name="Lokyitsang Y."/>
            <person name="Lucien O."/>
            <person name="Lui A."/>
            <person name="Ma L.J."/>
            <person name="Mabbitt R."/>
            <person name="Macdonald J."/>
            <person name="Maclean C."/>
            <person name="Major J."/>
            <person name="Manning J."/>
            <person name="Marabella R."/>
            <person name="Maru K."/>
            <person name="Matthews C."/>
            <person name="Mauceli E."/>
            <person name="Mccarthy M."/>
            <person name="Mcdonough S."/>
            <person name="Mcghee T."/>
            <person name="Meldrim J."/>
            <person name="Meneus L."/>
            <person name="Mesirov J."/>
            <person name="Mihalev A."/>
            <person name="Mihova T."/>
            <person name="Mikkelsen T."/>
            <person name="Mlenga V."/>
            <person name="Moru K."/>
            <person name="Mozes J."/>
            <person name="Mulrain L."/>
            <person name="Munson G."/>
            <person name="Naylor J."/>
            <person name="Newes C."/>
            <person name="Nguyen C."/>
            <person name="Nguyen N."/>
            <person name="Nguyen T."/>
            <person name="Nicol R."/>
            <person name="Nielsen C."/>
            <person name="Nizzari M."/>
            <person name="Norbu C."/>
            <person name="Norbu N."/>
            <person name="O'donnell P."/>
            <person name="Okoawo O."/>
            <person name="O'leary S."/>
            <person name="Omotosho B."/>
            <person name="O'neill K."/>
            <person name="Osman S."/>
            <person name="Parker S."/>
            <person name="Perrin D."/>
            <person name="Phunkhang P."/>
            <person name="Piqani B."/>
            <person name="Purcell S."/>
            <person name="Rachupka T."/>
            <person name="Ramasamy U."/>
            <person name="Rameau R."/>
            <person name="Ray V."/>
            <person name="Raymond C."/>
            <person name="Retta R."/>
            <person name="Richardson S."/>
            <person name="Rise C."/>
            <person name="Rodriguez J."/>
            <person name="Rogers J."/>
            <person name="Rogov P."/>
            <person name="Rutman M."/>
            <person name="Schupbach R."/>
            <person name="Seaman C."/>
            <person name="Settipalli S."/>
            <person name="Sharpe T."/>
            <person name="Sheridan J."/>
            <person name="Sherpa N."/>
            <person name="Shi J."/>
            <person name="Smirnov S."/>
            <person name="Smith C."/>
            <person name="Sougnez C."/>
            <person name="Spencer B."/>
            <person name="Stalker J."/>
            <person name="Stange-thomann N."/>
            <person name="Stavropoulos S."/>
            <person name="Stetson K."/>
            <person name="Stone C."/>
            <person name="Stone S."/>
            <person name="Stubbs M."/>
            <person name="Talamas J."/>
            <person name="Tchuinga P."/>
            <person name="Tenzing P."/>
            <person name="Tesfaye S."/>
            <person name="Theodore J."/>
            <person name="Thoulutsang Y."/>
            <person name="Topham K."/>
            <person name="Towey S."/>
            <person name="Tsamla T."/>
            <person name="Tsomo N."/>
            <person name="Vallee D."/>
            <person name="Vassiliev H."/>
            <person name="Venkataraman V."/>
            <person name="Vinson J."/>
            <person name="Vo A."/>
            <person name="Wade C."/>
            <person name="Wang S."/>
            <person name="Wangchuk T."/>
            <person name="Wangdi T."/>
            <person name="Whittaker C."/>
            <person name="Wilkinson J."/>
            <person name="Wu Y."/>
            <person name="Wyman D."/>
            <person name="Yadav S."/>
            <person name="Yang S."/>
            <person name="Yang X."/>
            <person name="Yeager S."/>
            <person name="Yee E."/>
            <person name="Young G."/>
            <person name="Zainoun J."/>
            <person name="Zembeck L."/>
            <person name="Zimmer A."/>
            <person name="Zody M."/>
            <person name="Lander E."/>
        </authorList>
    </citation>
    <scope>NUCLEOTIDE SEQUENCE [LARGE SCALE GENOMIC DNA]</scope>
</reference>
<evidence type="ECO:0000259" key="14">
    <source>
        <dbReference type="Pfam" id="PF26217"/>
    </source>
</evidence>
<dbReference type="AlphaFoldDB" id="H2Z0S6"/>
<keyword evidence="11" id="KW-0547">Nucleotide-binding</keyword>
<dbReference type="Gene3D" id="3.30.428.10">
    <property type="entry name" value="HIT-like"/>
    <property type="match status" value="1"/>
</dbReference>
<dbReference type="PANTHER" id="PTHR20884:SF8">
    <property type="entry name" value="GDP-D-GLUCOSE PHOSPHORYLASE 1"/>
    <property type="match status" value="1"/>
</dbReference>
<evidence type="ECO:0000313" key="16">
    <source>
        <dbReference type="Proteomes" id="UP000007875"/>
    </source>
</evidence>
<sequence>MVDFYYNDVDVNRIFVENTNEEINSSFDDLVKSSWHKAQANGVCKYKLEIQCRKIPGSISLLVQLNTQRTTKRRVPLKFTEVDSTFDPDQFNFTKIKDNEVLFDIYKGDKDGLLGSAIINASPFAIGHILLVPDVHLCRPQMLTERAIQLALDTQALSTDHTLVTVFNSLCGQASVNHLHLHCYYMPQTQDEIQPSFLLQQQFSKLLEISNKCYICNDLPVPAFLFTVSSANDITVLSRKISKITDFFVSQGIAHNFAAVKYRAPTGGSTVRVFLWVRKKLSDVHFNIKIGFGACELAGHVFAGSELYENLSEHDMNKVYKESLLPCDQFQLIVEQVNSILASN</sequence>
<comment type="similarity">
    <text evidence="4">Belongs to the GDPGP1 family.</text>
</comment>
<feature type="domain" description="GDPGP1-like C-terminal" evidence="13">
    <location>
        <begin position="213"/>
        <end position="342"/>
    </location>
</feature>
<evidence type="ECO:0000313" key="15">
    <source>
        <dbReference type="Ensembl" id="ENSCSAVP00000011188.1"/>
    </source>
</evidence>
<evidence type="ECO:0000259" key="13">
    <source>
        <dbReference type="Pfam" id="PF26216"/>
    </source>
</evidence>
<dbReference type="GO" id="GO:0005085">
    <property type="term" value="F:guanyl-nucleotide exchange factor activity"/>
    <property type="evidence" value="ECO:0007669"/>
    <property type="project" value="UniProtKB-KW"/>
</dbReference>
<dbReference type="InterPro" id="IPR026506">
    <property type="entry name" value="GDPGP"/>
</dbReference>
<keyword evidence="16" id="KW-1185">Reference proteome</keyword>
<dbReference type="GO" id="GO:0005737">
    <property type="term" value="C:cytoplasm"/>
    <property type="evidence" value="ECO:0007669"/>
    <property type="project" value="UniProtKB-SubCell"/>
</dbReference>
<dbReference type="GO" id="GO:0000166">
    <property type="term" value="F:nucleotide binding"/>
    <property type="evidence" value="ECO:0007669"/>
    <property type="project" value="UniProtKB-KW"/>
</dbReference>
<comment type="subcellular location">
    <subcellularLocation>
        <location evidence="3">Cytoplasm</location>
    </subcellularLocation>
</comment>
<evidence type="ECO:0000256" key="11">
    <source>
        <dbReference type="ARBA" id="ARBA00022741"/>
    </source>
</evidence>
<dbReference type="Pfam" id="PF26217">
    <property type="entry name" value="GDPGP1_N"/>
    <property type="match status" value="1"/>
</dbReference>
<reference evidence="15" key="2">
    <citation type="submission" date="2025-08" db="UniProtKB">
        <authorList>
            <consortium name="Ensembl"/>
        </authorList>
    </citation>
    <scope>IDENTIFICATION</scope>
</reference>
<evidence type="ECO:0000256" key="8">
    <source>
        <dbReference type="ARBA" id="ARBA00022658"/>
    </source>
</evidence>
<proteinExistence type="inferred from homology"/>
<dbReference type="Pfam" id="PF26216">
    <property type="entry name" value="GDPGP1_C"/>
    <property type="match status" value="1"/>
</dbReference>
<dbReference type="InterPro" id="IPR058866">
    <property type="entry name" value="GDPGP1_N"/>
</dbReference>
<comment type="function">
    <text evidence="2">Specific and highly efficient GDP-D-glucose phosphorylase regulating the levels of GDP-D-glucose in cells.</text>
</comment>
<dbReference type="GO" id="GO:0080048">
    <property type="term" value="F:GDP-D-glucose phosphorylase activity"/>
    <property type="evidence" value="ECO:0007669"/>
    <property type="project" value="UniProtKB-EC"/>
</dbReference>